<dbReference type="AlphaFoldDB" id="A0A0A8USQ2"/>
<protein>
    <submittedName>
        <fullName evidence="1">Uncharacterized protein</fullName>
    </submittedName>
</protein>
<evidence type="ECO:0000313" key="1">
    <source>
        <dbReference type="EMBL" id="CEK10087.1"/>
    </source>
</evidence>
<dbReference type="HOGENOM" id="CLU_1418884_0_0_6"/>
<proteinExistence type="predicted"/>
<sequence length="173" mass="19229">MPIKSRLSLLLLVIGIVNTALALTVNQWKLSSDGFGPLQVGMTLKDAAKIKGVQLSGNKPDVYESTSCYSETLKGIKDLSLMISNGKIVRINISTPKFYTSQGAHIGDSEAKVQALYQGKLQVESHHYEKKGHYLTLVDKTNKRAIRFETDGKQVTRIYAGQYPEVYYVEDCL</sequence>
<reference evidence="2" key="1">
    <citation type="submission" date="2014-09" db="EMBL/GenBank/DDBJ databases">
        <authorList>
            <person name="Gomez-Valero L."/>
        </authorList>
    </citation>
    <scope>NUCLEOTIDE SEQUENCE [LARGE SCALE GENOMIC DNA]</scope>
    <source>
        <strain evidence="2">ATCC35250</strain>
    </source>
</reference>
<dbReference type="Proteomes" id="UP000032803">
    <property type="component" value="Chromosome I"/>
</dbReference>
<name>A0A0A8USQ2_LEGHA</name>
<organism evidence="1 2">
    <name type="scientific">Legionella hackeliae</name>
    <dbReference type="NCBI Taxonomy" id="449"/>
    <lineage>
        <taxon>Bacteria</taxon>
        <taxon>Pseudomonadati</taxon>
        <taxon>Pseudomonadota</taxon>
        <taxon>Gammaproteobacteria</taxon>
        <taxon>Legionellales</taxon>
        <taxon>Legionellaceae</taxon>
        <taxon>Legionella</taxon>
    </lineage>
</organism>
<dbReference type="OrthoDB" id="5193828at2"/>
<dbReference type="STRING" id="449.LHA_1026"/>
<dbReference type="KEGG" id="lha:LHA_1026"/>
<dbReference type="PATRIC" id="fig|449.7.peg.3105"/>
<evidence type="ECO:0000313" key="2">
    <source>
        <dbReference type="Proteomes" id="UP000032803"/>
    </source>
</evidence>
<accession>A0A0A8USQ2</accession>
<keyword evidence="2" id="KW-1185">Reference proteome</keyword>
<dbReference type="RefSeq" id="WP_045105518.1">
    <property type="nucleotide sequence ID" value="NZ_LN681225.1"/>
</dbReference>
<dbReference type="EMBL" id="LN681225">
    <property type="protein sequence ID" value="CEK10087.1"/>
    <property type="molecule type" value="Genomic_DNA"/>
</dbReference>
<gene>
    <name evidence="1" type="ORF">LHA_1026</name>
</gene>